<sequence length="487" mass="53328">MKNCLSQIITITFLAISLLSPVGRAWAGVIFSEIAWMGGSNSSADEWIEIYNDSESDVNLDGYTIVIEAIINETESKKTSIKLSGIIGSKKYYLIERTDDNSVPNITSDLPPAPFGSGLNNSGNNLYLKNAEGQNADSLLFSSGWPAGDNATKQTMQFVGGQWLTAESTPKSAPLDSSTSDQTNNLPVNNPPNNPGASQSTGGSVYVPLKNQSRFIVSIAGDMLAQIPTLVELDHRDDQGIKNNYGIYRVNFGDGNTKDFKPDEKITHTYEYPGYYRITLKFMDSAWSIIPKKQTFINVQIDEPLIYIDTSRAPILIIKNKSSKDIDLGGFTFTDGVKTFSPPEGSIVFANKEVWLAPSVTGFSQNEILGLNLLSKAGQAIALQTNSQPNTLNTKTASTLKPKILSQNKMPAQLLGAIEPTWSLESRDSIQSQSANISEAQPVQNQNKKNLFIWFLFGALILGGSLVFIKLRKIENKEANEFSLLEE</sequence>
<feature type="domain" description="LTD" evidence="4">
    <location>
        <begin position="17"/>
        <end position="147"/>
    </location>
</feature>
<keyword evidence="2" id="KW-0812">Transmembrane</keyword>
<evidence type="ECO:0000313" key="5">
    <source>
        <dbReference type="EMBL" id="OGI72233.1"/>
    </source>
</evidence>
<proteinExistence type="predicted"/>
<dbReference type="Pfam" id="PF00932">
    <property type="entry name" value="LTD"/>
    <property type="match status" value="1"/>
</dbReference>
<name>A0A1F6VRG5_9BACT</name>
<evidence type="ECO:0000259" key="3">
    <source>
        <dbReference type="PROSITE" id="PS50093"/>
    </source>
</evidence>
<feature type="region of interest" description="Disordered" evidence="1">
    <location>
        <begin position="167"/>
        <end position="204"/>
    </location>
</feature>
<dbReference type="InterPro" id="IPR000601">
    <property type="entry name" value="PKD_dom"/>
</dbReference>
<feature type="compositionally biased region" description="Polar residues" evidence="1">
    <location>
        <begin position="167"/>
        <end position="183"/>
    </location>
</feature>
<evidence type="ECO:0000256" key="1">
    <source>
        <dbReference type="SAM" id="MobiDB-lite"/>
    </source>
</evidence>
<dbReference type="SUPFAM" id="SSF49299">
    <property type="entry name" value="PKD domain"/>
    <property type="match status" value="1"/>
</dbReference>
<dbReference type="Gene3D" id="2.60.40.10">
    <property type="entry name" value="Immunoglobulins"/>
    <property type="match status" value="1"/>
</dbReference>
<keyword evidence="2" id="KW-0472">Membrane</keyword>
<dbReference type="Pfam" id="PF18911">
    <property type="entry name" value="PKD_4"/>
    <property type="match status" value="1"/>
</dbReference>
<organism evidence="5 6">
    <name type="scientific">Candidatus Nomurabacteria bacterium RIFCSPHIGHO2_02_FULL_38_15</name>
    <dbReference type="NCBI Taxonomy" id="1801752"/>
    <lineage>
        <taxon>Bacteria</taxon>
        <taxon>Candidatus Nomuraibacteriota</taxon>
    </lineage>
</organism>
<gene>
    <name evidence="5" type="ORF">A3J61_01965</name>
</gene>
<dbReference type="InterPro" id="IPR001322">
    <property type="entry name" value="Lamin_tail_dom"/>
</dbReference>
<dbReference type="AlphaFoldDB" id="A0A1F6VRG5"/>
<dbReference type="InterPro" id="IPR035986">
    <property type="entry name" value="PKD_dom_sf"/>
</dbReference>
<keyword evidence="2" id="KW-1133">Transmembrane helix</keyword>
<evidence type="ECO:0000259" key="4">
    <source>
        <dbReference type="PROSITE" id="PS51841"/>
    </source>
</evidence>
<dbReference type="Proteomes" id="UP000179686">
    <property type="component" value="Unassembled WGS sequence"/>
</dbReference>
<dbReference type="CDD" id="cd00146">
    <property type="entry name" value="PKD"/>
    <property type="match status" value="1"/>
</dbReference>
<dbReference type="InterPro" id="IPR013783">
    <property type="entry name" value="Ig-like_fold"/>
</dbReference>
<comment type="caution">
    <text evidence="5">The sequence shown here is derived from an EMBL/GenBank/DDBJ whole genome shotgun (WGS) entry which is preliminary data.</text>
</comment>
<evidence type="ECO:0008006" key="7">
    <source>
        <dbReference type="Google" id="ProtNLM"/>
    </source>
</evidence>
<feature type="domain" description="PKD" evidence="3">
    <location>
        <begin position="248"/>
        <end position="286"/>
    </location>
</feature>
<dbReference type="STRING" id="1801752.A3J61_01965"/>
<feature type="transmembrane region" description="Helical" evidence="2">
    <location>
        <begin position="451"/>
        <end position="469"/>
    </location>
</feature>
<dbReference type="PROSITE" id="PS51841">
    <property type="entry name" value="LTD"/>
    <property type="match status" value="1"/>
</dbReference>
<dbReference type="SUPFAM" id="SSF74853">
    <property type="entry name" value="Lamin A/C globular tail domain"/>
    <property type="match status" value="1"/>
</dbReference>
<evidence type="ECO:0000256" key="2">
    <source>
        <dbReference type="SAM" id="Phobius"/>
    </source>
</evidence>
<evidence type="ECO:0000313" key="6">
    <source>
        <dbReference type="Proteomes" id="UP000179686"/>
    </source>
</evidence>
<dbReference type="InterPro" id="IPR036415">
    <property type="entry name" value="Lamin_tail_dom_sf"/>
</dbReference>
<protein>
    <recommendedName>
        <fullName evidence="7">PKD domain-containing protein</fullName>
    </recommendedName>
</protein>
<reference evidence="5 6" key="1">
    <citation type="journal article" date="2016" name="Nat. Commun.">
        <title>Thousands of microbial genomes shed light on interconnected biogeochemical processes in an aquifer system.</title>
        <authorList>
            <person name="Anantharaman K."/>
            <person name="Brown C.T."/>
            <person name="Hug L.A."/>
            <person name="Sharon I."/>
            <person name="Castelle C.J."/>
            <person name="Probst A.J."/>
            <person name="Thomas B.C."/>
            <person name="Singh A."/>
            <person name="Wilkins M.J."/>
            <person name="Karaoz U."/>
            <person name="Brodie E.L."/>
            <person name="Williams K.H."/>
            <person name="Hubbard S.S."/>
            <person name="Banfield J.F."/>
        </authorList>
    </citation>
    <scope>NUCLEOTIDE SEQUENCE [LARGE SCALE GENOMIC DNA]</scope>
</reference>
<dbReference type="EMBL" id="MFUC01000009">
    <property type="protein sequence ID" value="OGI72233.1"/>
    <property type="molecule type" value="Genomic_DNA"/>
</dbReference>
<accession>A0A1F6VRG5</accession>
<dbReference type="PROSITE" id="PS50093">
    <property type="entry name" value="PKD"/>
    <property type="match status" value="1"/>
</dbReference>